<dbReference type="PANTHER" id="PTHR12395">
    <property type="entry name" value="DOM-3 RELATED"/>
    <property type="match status" value="1"/>
</dbReference>
<feature type="domain" description="RAI1-like" evidence="3">
    <location>
        <begin position="510"/>
        <end position="736"/>
    </location>
</feature>
<dbReference type="Proteomes" id="UP000663852">
    <property type="component" value="Unassembled WGS sequence"/>
</dbReference>
<evidence type="ECO:0000259" key="3">
    <source>
        <dbReference type="Pfam" id="PF08652"/>
    </source>
</evidence>
<dbReference type="Pfam" id="PF08652">
    <property type="entry name" value="RAI1"/>
    <property type="match status" value="2"/>
</dbReference>
<organism evidence="4 7">
    <name type="scientific">Adineta ricciae</name>
    <name type="common">Rotifer</name>
    <dbReference type="NCBI Taxonomy" id="249248"/>
    <lineage>
        <taxon>Eukaryota</taxon>
        <taxon>Metazoa</taxon>
        <taxon>Spiralia</taxon>
        <taxon>Gnathifera</taxon>
        <taxon>Rotifera</taxon>
        <taxon>Eurotatoria</taxon>
        <taxon>Bdelloidea</taxon>
        <taxon>Adinetida</taxon>
        <taxon>Adinetidae</taxon>
        <taxon>Adineta</taxon>
    </lineage>
</organism>
<dbReference type="GO" id="GO:0000956">
    <property type="term" value="P:nuclear-transcribed mRNA catabolic process"/>
    <property type="evidence" value="ECO:0007669"/>
    <property type="project" value="TreeGrafter"/>
</dbReference>
<protein>
    <recommendedName>
        <fullName evidence="3">RAI1-like domain-containing protein</fullName>
    </recommendedName>
</protein>
<dbReference type="InterPro" id="IPR013961">
    <property type="entry name" value="RAI1"/>
</dbReference>
<gene>
    <name evidence="4" type="ORF">EDS130_LOCUS28448</name>
    <name evidence="5" type="ORF">XAT740_LOCUS28996</name>
</gene>
<evidence type="ECO:0000313" key="6">
    <source>
        <dbReference type="Proteomes" id="UP000663828"/>
    </source>
</evidence>
<reference evidence="4" key="1">
    <citation type="submission" date="2021-02" db="EMBL/GenBank/DDBJ databases">
        <authorList>
            <person name="Nowell W R."/>
        </authorList>
    </citation>
    <scope>NUCLEOTIDE SEQUENCE</scope>
</reference>
<comment type="similarity">
    <text evidence="1">Belongs to the DXO/Dom3Z family.</text>
</comment>
<comment type="caution">
    <text evidence="4">The sequence shown here is derived from an EMBL/GenBank/DDBJ whole genome shotgun (WGS) entry which is preliminary data.</text>
</comment>
<dbReference type="PANTHER" id="PTHR12395:SF9">
    <property type="entry name" value="DECAPPING AND EXORIBONUCLEASE PROTEIN"/>
    <property type="match status" value="1"/>
</dbReference>
<dbReference type="AlphaFoldDB" id="A0A815ARM6"/>
<dbReference type="Proteomes" id="UP000663828">
    <property type="component" value="Unassembled WGS sequence"/>
</dbReference>
<evidence type="ECO:0000313" key="7">
    <source>
        <dbReference type="Proteomes" id="UP000663852"/>
    </source>
</evidence>
<evidence type="ECO:0000256" key="2">
    <source>
        <dbReference type="SAM" id="MobiDB-lite"/>
    </source>
</evidence>
<feature type="region of interest" description="Disordered" evidence="2">
    <location>
        <begin position="958"/>
        <end position="980"/>
    </location>
</feature>
<name>A0A815ARM6_ADIRI</name>
<dbReference type="EMBL" id="CAJNOR010002503">
    <property type="protein sequence ID" value="CAF1303595.1"/>
    <property type="molecule type" value="Genomic_DNA"/>
</dbReference>
<dbReference type="GO" id="GO:0034353">
    <property type="term" value="F:mRNA 5'-diphosphatase activity"/>
    <property type="evidence" value="ECO:0007669"/>
    <property type="project" value="TreeGrafter"/>
</dbReference>
<sequence length="980" mass="116197">MDAKFHHKERKIVPRFRRKNANNNLIDADDAEAQALIDKELESHYVWTSDTINEDFKHQFDNYQSEENNQQISIKDEIYQNQLYDINDGENEDLWKKKVELDENYEVKWSDDQQEREIQFNIHSIQDKQQQWSLDNQNHERIQLNLFDKQQLKNKHDLETDDSNQEQNFIQGEEFRNQMKFAIESQLNDLNIFPENNEDLRSTIIDPNLPIIDTKLSCDQEAIILEWIEGTSEYQLSLPVEKPTEEYSPQNDKQIEIDSKNLKALHWSLDLLKENLILSYLISLPSNDREQLSIPEDLQVKLSIDDEKNLQIFSLNDSIFCQTISLSSNDLKQQLLTIIDSIQMKQNFGIDEQNSICQWSLNDLKIFIQNLSPNEILHHLYSPEDATSISLEQILIESDEISARAFRRYRCKHMSIKSEEKQQFDSTESSHLEFKGNETIAIGEEQIQNDFDEQQSFKDITTCEILLNENISQSYDIKASESSPIKLGPCLFRSDYEREPPKTWSRLRREIGYISYDASLAQPTYHLDKSFKRYVHIPKQRTQCSYNVYRGYEEFKEKARLNPENYFRPHDGTDLRPLLSWYSQKQHLFSKTNSTLLKPPTFICRRLVLRTILANLYCDSDPWKLLVVRIKGQFYLAIANKATRHVENMTEDEYSGYKFEQLFTTQQPNTTRFEEQIPLDKPQEQFHTVQYWRFGEFNILYSNEIDGEIHQDMIPKQTDESVKVNLTQSTENEEEEEEDRDDVVEDENKVAQINENLEVIQTDENETVDKKKRFENEIKAGYVEMKCTNKKIFYRDENKLQTLFWWAQMWLANVNTLMIGYKSSNDGTINQIDLFSIQKLIWKFLSRYDLYLKYCLSYLYSFLQLIQQTIHIDDPNTIHAFAYIPQPLEIDPLTGEAVQVDLPQCVPFRYTQIKRSNQRHANLMPEWYLQEILRAIPIRGIIDEKTIEQEMKKRIGHRGRASCILKQEENHEKKRPKKKK</sequence>
<feature type="domain" description="RAI1-like" evidence="3">
    <location>
        <begin position="776"/>
        <end position="885"/>
    </location>
</feature>
<proteinExistence type="inferred from homology"/>
<dbReference type="GO" id="GO:0110155">
    <property type="term" value="P:NAD-cap decapping"/>
    <property type="evidence" value="ECO:0007669"/>
    <property type="project" value="TreeGrafter"/>
</dbReference>
<evidence type="ECO:0000256" key="1">
    <source>
        <dbReference type="ARBA" id="ARBA00006562"/>
    </source>
</evidence>
<keyword evidence="6" id="KW-1185">Reference proteome</keyword>
<feature type="region of interest" description="Disordered" evidence="2">
    <location>
        <begin position="714"/>
        <end position="744"/>
    </location>
</feature>
<dbReference type="EMBL" id="CAJNOJ010000185">
    <property type="protein sequence ID" value="CAF1259763.1"/>
    <property type="molecule type" value="Genomic_DNA"/>
</dbReference>
<dbReference type="OrthoDB" id="5853397at2759"/>
<accession>A0A815ARM6</accession>
<dbReference type="InterPro" id="IPR039039">
    <property type="entry name" value="RAI1-like_fam"/>
</dbReference>
<feature type="compositionally biased region" description="Acidic residues" evidence="2">
    <location>
        <begin position="731"/>
        <end position="744"/>
    </location>
</feature>
<evidence type="ECO:0000313" key="5">
    <source>
        <dbReference type="EMBL" id="CAF1303595.1"/>
    </source>
</evidence>
<dbReference type="GO" id="GO:0005829">
    <property type="term" value="C:cytosol"/>
    <property type="evidence" value="ECO:0007669"/>
    <property type="project" value="TreeGrafter"/>
</dbReference>
<evidence type="ECO:0000313" key="4">
    <source>
        <dbReference type="EMBL" id="CAF1259763.1"/>
    </source>
</evidence>
<dbReference type="GO" id="GO:0005634">
    <property type="term" value="C:nucleus"/>
    <property type="evidence" value="ECO:0007669"/>
    <property type="project" value="TreeGrafter"/>
</dbReference>